<dbReference type="InterPro" id="IPR051053">
    <property type="entry name" value="ECH/Chromodomain_protein"/>
</dbReference>
<dbReference type="Gene3D" id="3.90.226.10">
    <property type="entry name" value="2-enoyl-CoA Hydratase, Chain A, domain 1"/>
    <property type="match status" value="1"/>
</dbReference>
<comment type="subcellular location">
    <subcellularLocation>
        <location evidence="2">Peroxisome</location>
    </subcellularLocation>
</comment>
<dbReference type="SUPFAM" id="SSF52096">
    <property type="entry name" value="ClpP/crotonase"/>
    <property type="match status" value="1"/>
</dbReference>
<dbReference type="PROSITE" id="PS00166">
    <property type="entry name" value="ENOYL_COA_HYDRATASE"/>
    <property type="match status" value="1"/>
</dbReference>
<evidence type="ECO:0000256" key="7">
    <source>
        <dbReference type="ARBA" id="ARBA00023717"/>
    </source>
</evidence>
<evidence type="ECO:0000313" key="10">
    <source>
        <dbReference type="Proteomes" id="UP001067235"/>
    </source>
</evidence>
<keyword evidence="5" id="KW-0413">Isomerase</keyword>
<proteinExistence type="inferred from homology"/>
<dbReference type="Pfam" id="PF00378">
    <property type="entry name" value="ECH_1"/>
    <property type="match status" value="1"/>
</dbReference>
<comment type="catalytic activity">
    <reaction evidence="7">
        <text>a 4-saturated-(3S)-3-hydroxyacyl-CoA = a (3E)-enoyl-CoA + H2O</text>
        <dbReference type="Rhea" id="RHEA:20724"/>
        <dbReference type="ChEBI" id="CHEBI:15377"/>
        <dbReference type="ChEBI" id="CHEBI:58521"/>
        <dbReference type="ChEBI" id="CHEBI:137480"/>
        <dbReference type="EC" id="4.2.1.17"/>
    </reaction>
</comment>
<comment type="catalytic activity">
    <reaction evidence="6">
        <text>a (3S)-3-hydroxyacyl-CoA = a (2E)-enoyl-CoA + H2O</text>
        <dbReference type="Rhea" id="RHEA:16105"/>
        <dbReference type="ChEBI" id="CHEBI:15377"/>
        <dbReference type="ChEBI" id="CHEBI:57318"/>
        <dbReference type="ChEBI" id="CHEBI:58856"/>
        <dbReference type="EC" id="4.2.1.17"/>
    </reaction>
</comment>
<keyword evidence="4" id="KW-0576">Peroxisome</keyword>
<sequence>MNTTLQAGADVDLIIDPATGIARVILNRPESLNAINMATARALGNALGQISDDQEVRAVVLSGNGRAFCAGGDVGEMADAADRNLYMRELADTMHRALIELYDLPVPVVAQVHGTAAGAGLGIVLAADFVIASGSAQFLTAYTRIGLTPDCGVSYLLPMTIGPRNASSMLLSNTRLKAPRALEWGLITSVCDEPTLPSTAFELARSLSIAAHPATGSSRRLLRAPHRDAYIAHLALEAAQISDHATTPSADEAIKEFARRRPGTGPAGR</sequence>
<dbReference type="CDD" id="cd06558">
    <property type="entry name" value="crotonase-like"/>
    <property type="match status" value="1"/>
</dbReference>
<evidence type="ECO:0000256" key="4">
    <source>
        <dbReference type="ARBA" id="ARBA00023140"/>
    </source>
</evidence>
<organism evidence="9 10">
    <name type="scientific">Gordonia rubripertincta</name>
    <name type="common">Rhodococcus corallinus</name>
    <dbReference type="NCBI Taxonomy" id="36822"/>
    <lineage>
        <taxon>Bacteria</taxon>
        <taxon>Bacillati</taxon>
        <taxon>Actinomycetota</taxon>
        <taxon>Actinomycetes</taxon>
        <taxon>Mycobacteriales</taxon>
        <taxon>Gordoniaceae</taxon>
        <taxon>Gordonia</taxon>
    </lineage>
</organism>
<evidence type="ECO:0000256" key="5">
    <source>
        <dbReference type="ARBA" id="ARBA00023235"/>
    </source>
</evidence>
<keyword evidence="10" id="KW-1185">Reference proteome</keyword>
<protein>
    <submittedName>
        <fullName evidence="9">Enoyl-CoA hydratase/isomerase family protein</fullName>
    </submittedName>
</protein>
<dbReference type="InterPro" id="IPR001753">
    <property type="entry name" value="Enoyl-CoA_hydra/iso"/>
</dbReference>
<evidence type="ECO:0000256" key="6">
    <source>
        <dbReference type="ARBA" id="ARBA00023709"/>
    </source>
</evidence>
<accession>A0ABT4MYB4</accession>
<evidence type="ECO:0000256" key="3">
    <source>
        <dbReference type="ARBA" id="ARBA00022832"/>
    </source>
</evidence>
<dbReference type="Proteomes" id="UP001067235">
    <property type="component" value="Unassembled WGS sequence"/>
</dbReference>
<name>A0ABT4MYB4_GORRU</name>
<dbReference type="PANTHER" id="PTHR43684">
    <property type="match status" value="1"/>
</dbReference>
<dbReference type="InterPro" id="IPR018376">
    <property type="entry name" value="Enoyl-CoA_hyd/isom_CS"/>
</dbReference>
<comment type="caution">
    <text evidence="9">The sequence shown here is derived from an EMBL/GenBank/DDBJ whole genome shotgun (WGS) entry which is preliminary data.</text>
</comment>
<dbReference type="RefSeq" id="WP_301571754.1">
    <property type="nucleotide sequence ID" value="NZ_JAPWIE010000004.1"/>
</dbReference>
<evidence type="ECO:0000256" key="1">
    <source>
        <dbReference type="ARBA" id="ARBA00002994"/>
    </source>
</evidence>
<evidence type="ECO:0000256" key="8">
    <source>
        <dbReference type="RuleBase" id="RU003707"/>
    </source>
</evidence>
<keyword evidence="3" id="KW-0443">Lipid metabolism</keyword>
<dbReference type="InterPro" id="IPR029045">
    <property type="entry name" value="ClpP/crotonase-like_dom_sf"/>
</dbReference>
<dbReference type="EMBL" id="JAPWIE010000004">
    <property type="protein sequence ID" value="MCZ4551036.1"/>
    <property type="molecule type" value="Genomic_DNA"/>
</dbReference>
<dbReference type="PANTHER" id="PTHR43684:SF1">
    <property type="entry name" value="ENOYL-COA DELTA ISOMERASE 2"/>
    <property type="match status" value="1"/>
</dbReference>
<reference evidence="9" key="1">
    <citation type="submission" date="2022-12" db="EMBL/GenBank/DDBJ databases">
        <authorList>
            <person name="Krivoruchko A.V."/>
            <person name="Elkin A."/>
        </authorList>
    </citation>
    <scope>NUCLEOTIDE SEQUENCE</scope>
    <source>
        <strain evidence="9">IEGM 1388</strain>
    </source>
</reference>
<gene>
    <name evidence="9" type="ORF">O4213_13680</name>
</gene>
<keyword evidence="3" id="KW-0276">Fatty acid metabolism</keyword>
<evidence type="ECO:0000313" key="9">
    <source>
        <dbReference type="EMBL" id="MCZ4551036.1"/>
    </source>
</evidence>
<comment type="similarity">
    <text evidence="8">Belongs to the enoyl-CoA hydratase/isomerase family.</text>
</comment>
<evidence type="ECO:0000256" key="2">
    <source>
        <dbReference type="ARBA" id="ARBA00004275"/>
    </source>
</evidence>
<comment type="function">
    <text evidence="1">Could possibly oxidize fatty acids using specific components.</text>
</comment>